<dbReference type="Proteomes" id="UP000615989">
    <property type="component" value="Unassembled WGS sequence"/>
</dbReference>
<protein>
    <submittedName>
        <fullName evidence="1">DUF1640 domain-containing protein</fullName>
    </submittedName>
</protein>
<proteinExistence type="predicted"/>
<keyword evidence="2" id="KW-1185">Reference proteome</keyword>
<comment type="caution">
    <text evidence="1">The sequence shown here is derived from an EMBL/GenBank/DDBJ whole genome shotgun (WGS) entry which is preliminary data.</text>
</comment>
<evidence type="ECO:0000313" key="1">
    <source>
        <dbReference type="EMBL" id="NMG26242.1"/>
    </source>
</evidence>
<gene>
    <name evidence="1" type="ORF">GO606_16270</name>
</gene>
<organism evidence="1 2">
    <name type="scientific">Aromatoleum anaerobium</name>
    <dbReference type="NCBI Taxonomy" id="182180"/>
    <lineage>
        <taxon>Bacteria</taxon>
        <taxon>Pseudomonadati</taxon>
        <taxon>Pseudomonadota</taxon>
        <taxon>Betaproteobacteria</taxon>
        <taxon>Rhodocyclales</taxon>
        <taxon>Rhodocyclaceae</taxon>
        <taxon>Aromatoleum</taxon>
    </lineage>
</organism>
<dbReference type="Gene3D" id="1.20.5.340">
    <property type="match status" value="1"/>
</dbReference>
<dbReference type="RefSeq" id="WP_169119570.1">
    <property type="nucleotide sequence ID" value="NZ_WTVG02000039.1"/>
</dbReference>
<accession>A0ABX1PRF6</accession>
<reference evidence="1" key="1">
    <citation type="submission" date="2019-12" db="EMBL/GenBank/DDBJ databases">
        <title>Comparative genomics gives insights into the taxonomy of the Azoarcus-Aromatoleum group and reveals separate origins of nif in the plant-associated Azoarcus and non-plant-associated Aromatoleum sub-groups.</title>
        <authorList>
            <person name="Lafos M."/>
            <person name="Maluk M."/>
            <person name="Batista M."/>
            <person name="Junghare M."/>
            <person name="Carmona M."/>
            <person name="Faoro H."/>
            <person name="Cruz L.M."/>
            <person name="Battistoni F."/>
            <person name="De Souza E."/>
            <person name="Pedrosa F."/>
            <person name="Chen W.-M."/>
            <person name="Poole P.S."/>
            <person name="Dixon R.A."/>
            <person name="James E.K."/>
        </authorList>
    </citation>
    <scope>NUCLEOTIDE SEQUENCE</scope>
    <source>
        <strain evidence="1">LuFRes1</strain>
    </source>
</reference>
<dbReference type="EMBL" id="WTVG01000061">
    <property type="protein sequence ID" value="NMG26242.1"/>
    <property type="molecule type" value="Genomic_DNA"/>
</dbReference>
<name>A0ABX1PRF6_9RHOO</name>
<evidence type="ECO:0000313" key="2">
    <source>
        <dbReference type="Proteomes" id="UP000615989"/>
    </source>
</evidence>
<sequence length="79" mass="8821">MSTISFDTLEATRKLRDAGFDEKQAETVVRVLSDAQSNLVTREHFDAKLAVVEVKMDKLSWMLGAVLAVAIANFAKQFF</sequence>